<dbReference type="Proteomes" id="UP000311919">
    <property type="component" value="Unassembled WGS sequence"/>
</dbReference>
<evidence type="ECO:0000313" key="2">
    <source>
        <dbReference type="EMBL" id="TNN16098.1"/>
    </source>
</evidence>
<dbReference type="EMBL" id="SKCS01000130">
    <property type="protein sequence ID" value="TNN16098.1"/>
    <property type="molecule type" value="Genomic_DNA"/>
</dbReference>
<feature type="coiled-coil region" evidence="1">
    <location>
        <begin position="84"/>
        <end position="125"/>
    </location>
</feature>
<reference evidence="2 3" key="1">
    <citation type="submission" date="2019-03" db="EMBL/GenBank/DDBJ databases">
        <title>An improved genome assembly of the fluke Schistosoma japonicum.</title>
        <authorList>
            <person name="Hu W."/>
            <person name="Luo F."/>
            <person name="Yin M."/>
            <person name="Mo X."/>
            <person name="Sun C."/>
            <person name="Wu Q."/>
            <person name="Zhu B."/>
            <person name="Xiang M."/>
            <person name="Wang J."/>
            <person name="Wang Y."/>
            <person name="Zhang T."/>
            <person name="Xu B."/>
            <person name="Zheng H."/>
            <person name="Feng Z."/>
        </authorList>
    </citation>
    <scope>NUCLEOTIDE SEQUENCE [LARGE SCALE GENOMIC DNA]</scope>
    <source>
        <strain evidence="2">HuSjv2</strain>
        <tissue evidence="2">Worms</tissue>
    </source>
</reference>
<name>A0A4Z2DI35_SCHJA</name>
<evidence type="ECO:0000256" key="1">
    <source>
        <dbReference type="SAM" id="Coils"/>
    </source>
</evidence>
<evidence type="ECO:0000313" key="3">
    <source>
        <dbReference type="Proteomes" id="UP000311919"/>
    </source>
</evidence>
<keyword evidence="1" id="KW-0175">Coiled coil</keyword>
<comment type="caution">
    <text evidence="2">The sequence shown here is derived from an EMBL/GenBank/DDBJ whole genome shotgun (WGS) entry which is preliminary data.</text>
</comment>
<accession>A0A4Z2DI35</accession>
<organism evidence="2 3">
    <name type="scientific">Schistosoma japonicum</name>
    <name type="common">Blood fluke</name>
    <dbReference type="NCBI Taxonomy" id="6182"/>
    <lineage>
        <taxon>Eukaryota</taxon>
        <taxon>Metazoa</taxon>
        <taxon>Spiralia</taxon>
        <taxon>Lophotrochozoa</taxon>
        <taxon>Platyhelminthes</taxon>
        <taxon>Trematoda</taxon>
        <taxon>Digenea</taxon>
        <taxon>Strigeidida</taxon>
        <taxon>Schistosomatoidea</taxon>
        <taxon>Schistosomatidae</taxon>
        <taxon>Schistosoma</taxon>
    </lineage>
</organism>
<protein>
    <submittedName>
        <fullName evidence="2">M repeat protein</fullName>
    </submittedName>
</protein>
<gene>
    <name evidence="2" type="ORF">EWB00_000746</name>
</gene>
<proteinExistence type="predicted"/>
<dbReference type="OrthoDB" id="10254663at2759"/>
<feature type="coiled-coil region" evidence="1">
    <location>
        <begin position="17"/>
        <end position="51"/>
    </location>
</feature>
<keyword evidence="3" id="KW-1185">Reference proteome</keyword>
<sequence length="149" mass="17541">MPTVCLEKTTPKNNIARKEYNKLIGELNNEIDRLSTQNKSLIEKLSITEDQIAVGRRNERDLENHNKALVEELCQLSKANLTLKDEHRHEIDLIEEETKRLRIQLDDAIRLKIEAEKEIQKLNMITFCELSLHENYLLKQQELMITLSY</sequence>
<dbReference type="AlphaFoldDB" id="A0A4Z2DI35"/>